<dbReference type="Gene3D" id="3.80.10.10">
    <property type="entry name" value="Ribonuclease Inhibitor"/>
    <property type="match status" value="1"/>
</dbReference>
<dbReference type="FunFam" id="3.80.10.10:FF:000024">
    <property type="entry name" value="Somatic embryogenesis receptor kinase 1"/>
    <property type="match status" value="1"/>
</dbReference>
<dbReference type="InterPro" id="IPR013210">
    <property type="entry name" value="LRR_N_plant-typ"/>
</dbReference>
<keyword evidence="3" id="KW-0677">Repeat</keyword>
<proteinExistence type="predicted"/>
<dbReference type="Pfam" id="PF23598">
    <property type="entry name" value="LRR_14"/>
    <property type="match status" value="1"/>
</dbReference>
<evidence type="ECO:0000259" key="5">
    <source>
        <dbReference type="Pfam" id="PF08263"/>
    </source>
</evidence>
<feature type="signal peptide" evidence="4">
    <location>
        <begin position="1"/>
        <end position="27"/>
    </location>
</feature>
<evidence type="ECO:0000256" key="1">
    <source>
        <dbReference type="ARBA" id="ARBA00022614"/>
    </source>
</evidence>
<reference evidence="7" key="2">
    <citation type="journal article" date="2019" name="Curr. Biol.">
        <title>Chromatin organization in early land plants reveals an ancestral association between H3K27me3, transposons, and constitutive heterochromatin.</title>
        <authorList>
            <person name="Montgomery S.A."/>
            <person name="Tanizawa Y."/>
            <person name="Galik B."/>
            <person name="Wang N."/>
            <person name="Ito T."/>
            <person name="Mochizuki T."/>
            <person name="Akimcheva S."/>
            <person name="Bowman J."/>
            <person name="Cognat V."/>
            <person name="Drouard L."/>
            <person name="Ekker H."/>
            <person name="Houng S."/>
            <person name="Kohchi T."/>
            <person name="Lin S."/>
            <person name="Liu L.D."/>
            <person name="Nakamura Y."/>
            <person name="Valeeva L.R."/>
            <person name="Shakirov E.V."/>
            <person name="Shippen D.E."/>
            <person name="Wei W."/>
            <person name="Yagura M."/>
            <person name="Yamaoka S."/>
            <person name="Yamato K.T."/>
            <person name="Liu C."/>
            <person name="Berger F."/>
        </authorList>
    </citation>
    <scope>NUCLEOTIDE SEQUENCE [LARGE SCALE GENOMIC DNA]</scope>
    <source>
        <strain evidence="7">Tak-1</strain>
    </source>
</reference>
<protein>
    <submittedName>
        <fullName evidence="8">Uncharacterized protein</fullName>
    </submittedName>
</protein>
<reference evidence="8 9" key="1">
    <citation type="submission" date="2016-03" db="EMBL/GenBank/DDBJ databases">
        <title>Mechanisms controlling the formation of the plant cell surface in tip-growing cells are functionally conserved among land plants.</title>
        <authorList>
            <person name="Honkanen S."/>
            <person name="Jones V.A."/>
            <person name="Morieri G."/>
            <person name="Champion C."/>
            <person name="Hetherington A.J."/>
            <person name="Kelly S."/>
            <person name="Saint-Marcoux D."/>
            <person name="Proust H."/>
            <person name="Prescott H."/>
            <person name="Dolan L."/>
        </authorList>
    </citation>
    <scope>NUCLEOTIDE SEQUENCE [LARGE SCALE GENOMIC DNA]</scope>
    <source>
        <strain evidence="9">cv. Tak-1 and cv. Tak-2</strain>
        <tissue evidence="8">Whole gametophyte</tissue>
    </source>
</reference>
<evidence type="ECO:0000256" key="3">
    <source>
        <dbReference type="ARBA" id="ARBA00022737"/>
    </source>
</evidence>
<sequence>MAQQMSLLCTRILILIWLLAIPFDALANLEGDALYAFRQHLNDPEEVLASWDNSLVNPCTWFHVTCNGDNNVIRVDLGNSSLSGSLVPELGNLASLEYLELFNNHISGSIPPELGNLANLASLDLYQNALTGTIPVTLGRLKNLKYLRMDHNILTGAIPTELTYIGSLLVVKLSYNNLTGVIPRFASSVSTFFQGNPYLIH</sequence>
<organism evidence="8 9">
    <name type="scientific">Marchantia polymorpha subsp. ruderalis</name>
    <dbReference type="NCBI Taxonomy" id="1480154"/>
    <lineage>
        <taxon>Eukaryota</taxon>
        <taxon>Viridiplantae</taxon>
        <taxon>Streptophyta</taxon>
        <taxon>Embryophyta</taxon>
        <taxon>Marchantiophyta</taxon>
        <taxon>Marchantiopsida</taxon>
        <taxon>Marchantiidae</taxon>
        <taxon>Marchantiales</taxon>
        <taxon>Marchantiaceae</taxon>
        <taxon>Marchantia</taxon>
    </lineage>
</organism>
<keyword evidence="9" id="KW-1185">Reference proteome</keyword>
<evidence type="ECO:0000313" key="10">
    <source>
        <dbReference type="Proteomes" id="UP001162541"/>
    </source>
</evidence>
<dbReference type="EMBL" id="AP019866">
    <property type="protein sequence ID" value="BBM97242.1"/>
    <property type="molecule type" value="Genomic_DNA"/>
</dbReference>
<evidence type="ECO:0000256" key="2">
    <source>
        <dbReference type="ARBA" id="ARBA00022729"/>
    </source>
</evidence>
<dbReference type="AlphaFoldDB" id="A0A176VDA1"/>
<dbReference type="InterPro" id="IPR055414">
    <property type="entry name" value="LRR_R13L4/SHOC2-like"/>
</dbReference>
<dbReference type="Pfam" id="PF08263">
    <property type="entry name" value="LRRNT_2"/>
    <property type="match status" value="1"/>
</dbReference>
<feature type="domain" description="Leucine-rich repeat-containing N-terminal plant-type" evidence="5">
    <location>
        <begin position="28"/>
        <end position="67"/>
    </location>
</feature>
<dbReference type="EMBL" id="LVLJ01004028">
    <property type="protein sequence ID" value="OAE18557.1"/>
    <property type="molecule type" value="Genomic_DNA"/>
</dbReference>
<dbReference type="InterPro" id="IPR032675">
    <property type="entry name" value="LRR_dom_sf"/>
</dbReference>
<dbReference type="Proteomes" id="UP001162541">
    <property type="component" value="Chromosome 1"/>
</dbReference>
<keyword evidence="2 4" id="KW-0732">Signal</keyword>
<gene>
    <name evidence="8" type="ORF">AXG93_1923s1130</name>
    <name evidence="7" type="ORF">Mp_1g04150</name>
</gene>
<feature type="chain" id="PRO_5042333682" evidence="4">
    <location>
        <begin position="28"/>
        <end position="201"/>
    </location>
</feature>
<dbReference type="Proteomes" id="UP000077202">
    <property type="component" value="Unassembled WGS sequence"/>
</dbReference>
<dbReference type="EMBL" id="AP019866">
    <property type="protein sequence ID" value="BBM97241.1"/>
    <property type="molecule type" value="Genomic_DNA"/>
</dbReference>
<evidence type="ECO:0000313" key="9">
    <source>
        <dbReference type="Proteomes" id="UP000077202"/>
    </source>
</evidence>
<dbReference type="PANTHER" id="PTHR47988">
    <property type="entry name" value="SOMATIC EMBRYOGENESIS RECEPTOR KINASE 1"/>
    <property type="match status" value="1"/>
</dbReference>
<evidence type="ECO:0000259" key="6">
    <source>
        <dbReference type="Pfam" id="PF23598"/>
    </source>
</evidence>
<keyword evidence="1" id="KW-0433">Leucine-rich repeat</keyword>
<dbReference type="SUPFAM" id="SSF52058">
    <property type="entry name" value="L domain-like"/>
    <property type="match status" value="1"/>
</dbReference>
<accession>A0A176VDA1</accession>
<feature type="domain" description="Disease resistance R13L4/SHOC-2-like LRR" evidence="6">
    <location>
        <begin position="76"/>
        <end position="169"/>
    </location>
</feature>
<reference evidence="10" key="3">
    <citation type="journal article" date="2020" name="Curr. Biol.">
        <title>Chromatin organization in early land plants reveals an ancestral association between H3K27me3, transposons, and constitutive heterochromatin.</title>
        <authorList>
            <person name="Montgomery S.A."/>
            <person name="Tanizawa Y."/>
            <person name="Galik B."/>
            <person name="Wang N."/>
            <person name="Ito T."/>
            <person name="Mochizuki T."/>
            <person name="Akimcheva S."/>
            <person name="Bowman J.L."/>
            <person name="Cognat V."/>
            <person name="Marechal-Drouard L."/>
            <person name="Ekker H."/>
            <person name="Hong S.F."/>
            <person name="Kohchi T."/>
            <person name="Lin S.S."/>
            <person name="Liu L.D."/>
            <person name="Nakamura Y."/>
            <person name="Valeeva L.R."/>
            <person name="Shakirov E.V."/>
            <person name="Shippen D.E."/>
            <person name="Wei W.L."/>
            <person name="Yagura M."/>
            <person name="Yamaoka S."/>
            <person name="Yamato K.T."/>
            <person name="Liu C."/>
            <person name="Berger F."/>
        </authorList>
    </citation>
    <scope>NUCLEOTIDE SEQUENCE [LARGE SCALE GENOMIC DNA]</scope>
    <source>
        <strain evidence="10">Tak-1</strain>
    </source>
</reference>
<evidence type="ECO:0000313" key="8">
    <source>
        <dbReference type="EMBL" id="OAE18557.1"/>
    </source>
</evidence>
<name>A0A176VDA1_MARPO</name>
<evidence type="ECO:0000313" key="7">
    <source>
        <dbReference type="EMBL" id="BBM97241.1"/>
    </source>
</evidence>
<dbReference type="EMBL" id="AP019866">
    <property type="protein sequence ID" value="BBM97243.1"/>
    <property type="molecule type" value="Genomic_DNA"/>
</dbReference>
<evidence type="ECO:0000256" key="4">
    <source>
        <dbReference type="SAM" id="SignalP"/>
    </source>
</evidence>